<protein>
    <recommendedName>
        <fullName evidence="4">Cytokinin riboside 5'-monophosphate phosphoribohydrolase</fullName>
    </recommendedName>
</protein>
<reference evidence="2 3" key="1">
    <citation type="journal article" date="2023" name="Commun. Biol.">
        <title>Genome analysis of Parmales, the sister group of diatoms, reveals the evolutionary specialization of diatoms from phago-mixotrophs to photoautotrophs.</title>
        <authorList>
            <person name="Ban H."/>
            <person name="Sato S."/>
            <person name="Yoshikawa S."/>
            <person name="Yamada K."/>
            <person name="Nakamura Y."/>
            <person name="Ichinomiya M."/>
            <person name="Sato N."/>
            <person name="Blanc-Mathieu R."/>
            <person name="Endo H."/>
            <person name="Kuwata A."/>
            <person name="Ogata H."/>
        </authorList>
    </citation>
    <scope>NUCLEOTIDE SEQUENCE [LARGE SCALE GENOMIC DNA]</scope>
</reference>
<dbReference type="Gene3D" id="3.40.50.450">
    <property type="match status" value="1"/>
</dbReference>
<evidence type="ECO:0000313" key="2">
    <source>
        <dbReference type="EMBL" id="GMI33310.1"/>
    </source>
</evidence>
<gene>
    <name evidence="2" type="ORF">TeGR_g13335</name>
</gene>
<dbReference type="PANTHER" id="PTHR43393:SF3">
    <property type="entry name" value="LYSINE DECARBOXYLASE-LIKE PROTEIN"/>
    <property type="match status" value="1"/>
</dbReference>
<dbReference type="Pfam" id="PF03641">
    <property type="entry name" value="Lysine_decarbox"/>
    <property type="match status" value="1"/>
</dbReference>
<sequence length="294" mass="32294">MGDSALGPKPTKAYKNSDFLMTRDARDIRVLCEQRETETRLDDNGIKGTVLFFGSARSKTKAQFAAKLEAMKAAGEDTTRFAKTEWMCDVHENLTSLAEKVGTFLKTEEFKHVGILTGGGPGMMEAANQGAFSAIPERSIGMGISLPFEPSLNPFVTPDLAFEFHYFFTRKFWMVLQAMALVVAPGGVGTMDELFEVMTLQQCGKIKIKFPIILFGKEYWEKVVNWDFMVERGVVSQVDVDALFFTDSVDDAYSMIVESLKHQLASVGFGPKGAAAPAPPAGSPLVPRAPRDPN</sequence>
<name>A0ABQ6MTW9_9STRA</name>
<dbReference type="Proteomes" id="UP001165060">
    <property type="component" value="Unassembled WGS sequence"/>
</dbReference>
<dbReference type="EMBL" id="BRYB01004558">
    <property type="protein sequence ID" value="GMI33310.1"/>
    <property type="molecule type" value="Genomic_DNA"/>
</dbReference>
<dbReference type="SUPFAM" id="SSF102405">
    <property type="entry name" value="MCP/YpsA-like"/>
    <property type="match status" value="1"/>
</dbReference>
<keyword evidence="3" id="KW-1185">Reference proteome</keyword>
<evidence type="ECO:0008006" key="4">
    <source>
        <dbReference type="Google" id="ProtNLM"/>
    </source>
</evidence>
<comment type="caution">
    <text evidence="2">The sequence shown here is derived from an EMBL/GenBank/DDBJ whole genome shotgun (WGS) entry which is preliminary data.</text>
</comment>
<dbReference type="InterPro" id="IPR031100">
    <property type="entry name" value="LOG_fam"/>
</dbReference>
<dbReference type="InterPro" id="IPR052341">
    <property type="entry name" value="LOG_family_nucleotidases"/>
</dbReference>
<evidence type="ECO:0000313" key="3">
    <source>
        <dbReference type="Proteomes" id="UP001165060"/>
    </source>
</evidence>
<feature type="region of interest" description="Disordered" evidence="1">
    <location>
        <begin position="272"/>
        <end position="294"/>
    </location>
</feature>
<accession>A0ABQ6MTW9</accession>
<evidence type="ECO:0000256" key="1">
    <source>
        <dbReference type="SAM" id="MobiDB-lite"/>
    </source>
</evidence>
<dbReference type="PANTHER" id="PTHR43393">
    <property type="entry name" value="CYTOKININ RIBOSIDE 5'-MONOPHOSPHATE PHOSPHORIBOHYDROLASE"/>
    <property type="match status" value="1"/>
</dbReference>
<organism evidence="2 3">
    <name type="scientific">Tetraparma gracilis</name>
    <dbReference type="NCBI Taxonomy" id="2962635"/>
    <lineage>
        <taxon>Eukaryota</taxon>
        <taxon>Sar</taxon>
        <taxon>Stramenopiles</taxon>
        <taxon>Ochrophyta</taxon>
        <taxon>Bolidophyceae</taxon>
        <taxon>Parmales</taxon>
        <taxon>Triparmaceae</taxon>
        <taxon>Tetraparma</taxon>
    </lineage>
</organism>
<proteinExistence type="predicted"/>